<organism evidence="1 2">
    <name type="scientific">Melastoma candidum</name>
    <dbReference type="NCBI Taxonomy" id="119954"/>
    <lineage>
        <taxon>Eukaryota</taxon>
        <taxon>Viridiplantae</taxon>
        <taxon>Streptophyta</taxon>
        <taxon>Embryophyta</taxon>
        <taxon>Tracheophyta</taxon>
        <taxon>Spermatophyta</taxon>
        <taxon>Magnoliopsida</taxon>
        <taxon>eudicotyledons</taxon>
        <taxon>Gunneridae</taxon>
        <taxon>Pentapetalae</taxon>
        <taxon>rosids</taxon>
        <taxon>malvids</taxon>
        <taxon>Myrtales</taxon>
        <taxon>Melastomataceae</taxon>
        <taxon>Melastomatoideae</taxon>
        <taxon>Melastomateae</taxon>
        <taxon>Melastoma</taxon>
    </lineage>
</organism>
<accession>A0ACB9RLX2</accession>
<dbReference type="Proteomes" id="UP001057402">
    <property type="component" value="Chromosome 4"/>
</dbReference>
<gene>
    <name evidence="1" type="ORF">MLD38_014643</name>
</gene>
<comment type="caution">
    <text evidence="1">The sequence shown here is derived from an EMBL/GenBank/DDBJ whole genome shotgun (WGS) entry which is preliminary data.</text>
</comment>
<evidence type="ECO:0000313" key="1">
    <source>
        <dbReference type="EMBL" id="KAI4376942.1"/>
    </source>
</evidence>
<evidence type="ECO:0000313" key="2">
    <source>
        <dbReference type="Proteomes" id="UP001057402"/>
    </source>
</evidence>
<proteinExistence type="predicted"/>
<sequence>MGVRNWSDLQRREAKAIYLGRDNSQTHSQASLDKLLQNWRWHGFWRRWRLGKKGVLEGSYDASDYFQNFDDGMGFAEPDNFSRSFSARYAGQPLRDRKEKLLIDL</sequence>
<name>A0ACB9RLX2_9MYRT</name>
<dbReference type="EMBL" id="CM042883">
    <property type="protein sequence ID" value="KAI4376942.1"/>
    <property type="molecule type" value="Genomic_DNA"/>
</dbReference>
<protein>
    <submittedName>
        <fullName evidence="1">Uncharacterized protein</fullName>
    </submittedName>
</protein>
<reference evidence="2" key="1">
    <citation type="journal article" date="2023" name="Front. Plant Sci.">
        <title>Chromosomal-level genome assembly of Melastoma candidum provides insights into trichome evolution.</title>
        <authorList>
            <person name="Zhong Y."/>
            <person name="Wu W."/>
            <person name="Sun C."/>
            <person name="Zou P."/>
            <person name="Liu Y."/>
            <person name="Dai S."/>
            <person name="Zhou R."/>
        </authorList>
    </citation>
    <scope>NUCLEOTIDE SEQUENCE [LARGE SCALE GENOMIC DNA]</scope>
</reference>
<keyword evidence="2" id="KW-1185">Reference proteome</keyword>